<dbReference type="SUPFAM" id="SSF103481">
    <property type="entry name" value="Multidrug resistance efflux transporter EmrE"/>
    <property type="match status" value="2"/>
</dbReference>
<feature type="transmembrane region" description="Helical" evidence="1">
    <location>
        <begin position="209"/>
        <end position="232"/>
    </location>
</feature>
<reference evidence="3" key="2">
    <citation type="submission" date="2021-05" db="EMBL/GenBank/DDBJ databases">
        <title>Protein family content uncovers lineage relationships and bacterial pathway maintenance mechanisms in DPANN archaea.</title>
        <authorList>
            <person name="Castelle C.J."/>
            <person name="Meheust R."/>
            <person name="Jaffe A.L."/>
            <person name="Seitz K."/>
            <person name="Gong X."/>
            <person name="Baker B.J."/>
            <person name="Banfield J.F."/>
        </authorList>
    </citation>
    <scope>NUCLEOTIDE SEQUENCE</scope>
    <source>
        <strain evidence="3">RIFCSPHIGHO2_01_FULL_AR10_44_11</strain>
    </source>
</reference>
<evidence type="ECO:0000313" key="4">
    <source>
        <dbReference type="Proteomes" id="UP000677687"/>
    </source>
</evidence>
<name>A0A8T4KRN7_9ARCH</name>
<protein>
    <submittedName>
        <fullName evidence="3">DMT family transporter</fullName>
    </submittedName>
</protein>
<feature type="transmembrane region" description="Helical" evidence="1">
    <location>
        <begin position="119"/>
        <end position="138"/>
    </location>
</feature>
<feature type="transmembrane region" description="Helical" evidence="1">
    <location>
        <begin position="35"/>
        <end position="55"/>
    </location>
</feature>
<feature type="transmembrane region" description="Helical" evidence="1">
    <location>
        <begin position="6"/>
        <end position="23"/>
    </location>
</feature>
<accession>A0A8T4KRN7</accession>
<gene>
    <name evidence="3" type="ORF">J4415_03595</name>
</gene>
<dbReference type="EMBL" id="JAGVWD010000056">
    <property type="protein sequence ID" value="MBS3057683.1"/>
    <property type="molecule type" value="Genomic_DNA"/>
</dbReference>
<feature type="transmembrane region" description="Helical" evidence="1">
    <location>
        <begin position="238"/>
        <end position="257"/>
    </location>
</feature>
<dbReference type="Proteomes" id="UP000677687">
    <property type="component" value="Unassembled WGS sequence"/>
</dbReference>
<dbReference type="InterPro" id="IPR000620">
    <property type="entry name" value="EamA_dom"/>
</dbReference>
<comment type="caution">
    <text evidence="3">The sequence shown here is derived from an EMBL/GenBank/DDBJ whole genome shotgun (WGS) entry which is preliminary data.</text>
</comment>
<sequence length="282" mass="30474">MISLGIIFAIGSLICWGTADYVQKLIFGKINVKQLLFWSAPLNIIITAAFFPFFWEPTSFPLSSIIFAIVTGILNGLGLIFFLTALSKDKLSLVTSIGSAYPVITIILGIIILRENLSSIEGIGIAIVMIGVIAAGFVHTGKKFQLTSSMTILLFSELFWGFGFFFYKLSLPGLGWYAATLINTVALAAVMVPFAYIKGDGHAAIKNNLLAPIVFSIFLAVGGTLLYAFGISIERTSIVTPISAMFPLVAIVLGYFFLKEKLQLHQYLGIASVLIGIVLVSV</sequence>
<evidence type="ECO:0000256" key="1">
    <source>
        <dbReference type="SAM" id="Phobius"/>
    </source>
</evidence>
<feature type="transmembrane region" description="Helical" evidence="1">
    <location>
        <begin position="93"/>
        <end position="113"/>
    </location>
</feature>
<keyword evidence="1" id="KW-1133">Transmembrane helix</keyword>
<feature type="transmembrane region" description="Helical" evidence="1">
    <location>
        <begin position="150"/>
        <end position="169"/>
    </location>
</feature>
<reference evidence="3" key="1">
    <citation type="submission" date="2021-03" db="EMBL/GenBank/DDBJ databases">
        <authorList>
            <person name="Jaffe A."/>
        </authorList>
    </citation>
    <scope>NUCLEOTIDE SEQUENCE</scope>
    <source>
        <strain evidence="3">RIFCSPHIGHO2_01_FULL_AR10_44_11</strain>
    </source>
</reference>
<dbReference type="AlphaFoldDB" id="A0A8T4KRN7"/>
<dbReference type="Pfam" id="PF00892">
    <property type="entry name" value="EamA"/>
    <property type="match status" value="2"/>
</dbReference>
<feature type="domain" description="EamA" evidence="2">
    <location>
        <begin position="4"/>
        <end position="134"/>
    </location>
</feature>
<keyword evidence="1" id="KW-0812">Transmembrane</keyword>
<feature type="transmembrane region" description="Helical" evidence="1">
    <location>
        <begin position="175"/>
        <end position="197"/>
    </location>
</feature>
<feature type="transmembrane region" description="Helical" evidence="1">
    <location>
        <begin position="61"/>
        <end position="86"/>
    </location>
</feature>
<evidence type="ECO:0000259" key="2">
    <source>
        <dbReference type="Pfam" id="PF00892"/>
    </source>
</evidence>
<organism evidence="3 4">
    <name type="scientific">Candidatus Iainarchaeum sp</name>
    <dbReference type="NCBI Taxonomy" id="3101447"/>
    <lineage>
        <taxon>Archaea</taxon>
        <taxon>Candidatus Iainarchaeota</taxon>
        <taxon>Candidatus Iainarchaeia</taxon>
        <taxon>Candidatus Iainarchaeales</taxon>
        <taxon>Candidatus Iainarchaeaceae</taxon>
        <taxon>Candidatus Iainarchaeum</taxon>
    </lineage>
</organism>
<dbReference type="PANTHER" id="PTHR22911">
    <property type="entry name" value="ACYL-MALONYL CONDENSING ENZYME-RELATED"/>
    <property type="match status" value="1"/>
</dbReference>
<feature type="domain" description="EamA" evidence="2">
    <location>
        <begin position="151"/>
        <end position="281"/>
    </location>
</feature>
<dbReference type="GO" id="GO:0016020">
    <property type="term" value="C:membrane"/>
    <property type="evidence" value="ECO:0007669"/>
    <property type="project" value="InterPro"/>
</dbReference>
<keyword evidence="1" id="KW-0472">Membrane</keyword>
<dbReference type="PANTHER" id="PTHR22911:SF137">
    <property type="entry name" value="SOLUTE CARRIER FAMILY 35 MEMBER G2-RELATED"/>
    <property type="match status" value="1"/>
</dbReference>
<proteinExistence type="predicted"/>
<dbReference type="Gene3D" id="1.10.3730.20">
    <property type="match status" value="2"/>
</dbReference>
<dbReference type="InterPro" id="IPR037185">
    <property type="entry name" value="EmrE-like"/>
</dbReference>
<evidence type="ECO:0000313" key="3">
    <source>
        <dbReference type="EMBL" id="MBS3057683.1"/>
    </source>
</evidence>